<protein>
    <recommendedName>
        <fullName evidence="5">DUF4383 domain-containing protein</fullName>
    </recommendedName>
</protein>
<organism evidence="3 4">
    <name type="scientific">Kibdelosporangium banguiense</name>
    <dbReference type="NCBI Taxonomy" id="1365924"/>
    <lineage>
        <taxon>Bacteria</taxon>
        <taxon>Bacillati</taxon>
        <taxon>Actinomycetota</taxon>
        <taxon>Actinomycetes</taxon>
        <taxon>Pseudonocardiales</taxon>
        <taxon>Pseudonocardiaceae</taxon>
        <taxon>Kibdelosporangium</taxon>
    </lineage>
</organism>
<keyword evidence="4" id="KW-1185">Reference proteome</keyword>
<dbReference type="EMBL" id="JAGINW010000001">
    <property type="protein sequence ID" value="MBP2326203.1"/>
    <property type="molecule type" value="Genomic_DNA"/>
</dbReference>
<evidence type="ECO:0000256" key="1">
    <source>
        <dbReference type="SAM" id="MobiDB-lite"/>
    </source>
</evidence>
<evidence type="ECO:0008006" key="5">
    <source>
        <dbReference type="Google" id="ProtNLM"/>
    </source>
</evidence>
<dbReference type="RefSeq" id="WP_209643293.1">
    <property type="nucleotide sequence ID" value="NZ_JAGINW010000001.1"/>
</dbReference>
<feature type="transmembrane region" description="Helical" evidence="2">
    <location>
        <begin position="131"/>
        <end position="150"/>
    </location>
</feature>
<evidence type="ECO:0000313" key="3">
    <source>
        <dbReference type="EMBL" id="MBP2326203.1"/>
    </source>
</evidence>
<sequence>MKVEQPARAHRRPRPHPGQQAAAGVGAVFLLLGLLGFTPGITSGLGQITVAGQGSGAMLLGVFLISVLHNVVHLAFGVAGLRMGRTLRGARRYLLVGGLVYLLLYLYGMLIDLRSGGNFMPVNDADNWLHLVLGTGMIALSGLTLIKMGLSPSAGKRR</sequence>
<gene>
    <name evidence="3" type="ORF">JOF56_006588</name>
</gene>
<feature type="transmembrane region" description="Helical" evidence="2">
    <location>
        <begin position="93"/>
        <end position="111"/>
    </location>
</feature>
<name>A0ABS4TP67_9PSEU</name>
<keyword evidence="2" id="KW-1133">Transmembrane helix</keyword>
<feature type="transmembrane region" description="Helical" evidence="2">
    <location>
        <begin position="21"/>
        <end position="38"/>
    </location>
</feature>
<accession>A0ABS4TP67</accession>
<keyword evidence="2" id="KW-0472">Membrane</keyword>
<proteinExistence type="predicted"/>
<comment type="caution">
    <text evidence="3">The sequence shown here is derived from an EMBL/GenBank/DDBJ whole genome shotgun (WGS) entry which is preliminary data.</text>
</comment>
<keyword evidence="2" id="KW-0812">Transmembrane</keyword>
<feature type="transmembrane region" description="Helical" evidence="2">
    <location>
        <begin position="58"/>
        <end position="81"/>
    </location>
</feature>
<evidence type="ECO:0000256" key="2">
    <source>
        <dbReference type="SAM" id="Phobius"/>
    </source>
</evidence>
<dbReference type="Pfam" id="PF14325">
    <property type="entry name" value="DUF4383"/>
    <property type="match status" value="1"/>
</dbReference>
<evidence type="ECO:0000313" key="4">
    <source>
        <dbReference type="Proteomes" id="UP001519332"/>
    </source>
</evidence>
<dbReference type="Proteomes" id="UP001519332">
    <property type="component" value="Unassembled WGS sequence"/>
</dbReference>
<feature type="region of interest" description="Disordered" evidence="1">
    <location>
        <begin position="1"/>
        <end position="20"/>
    </location>
</feature>
<reference evidence="3 4" key="1">
    <citation type="submission" date="2021-03" db="EMBL/GenBank/DDBJ databases">
        <title>Sequencing the genomes of 1000 actinobacteria strains.</title>
        <authorList>
            <person name="Klenk H.-P."/>
        </authorList>
    </citation>
    <scope>NUCLEOTIDE SEQUENCE [LARGE SCALE GENOMIC DNA]</scope>
    <source>
        <strain evidence="3 4">DSM 46670</strain>
    </source>
</reference>